<gene>
    <name evidence="1" type="ORF">METZ01_LOCUS317379</name>
</gene>
<dbReference type="AlphaFoldDB" id="A0A382NW05"/>
<proteinExistence type="predicted"/>
<dbReference type="EMBL" id="UINC01102700">
    <property type="protein sequence ID" value="SVC64525.1"/>
    <property type="molecule type" value="Genomic_DNA"/>
</dbReference>
<dbReference type="InterPro" id="IPR047676">
    <property type="entry name" value="FxLYD_dom"/>
</dbReference>
<sequence length="171" mass="18841">MNEMNAKAFGSFSTFNTIGLTTNMFRGVEYMKFRKDVATVITLLCMSWLLAACEAEGTVSSAKGPSTQASQSTQTQEGELELLEYSWETDEIGMKYLGGVVANNTKYTQTKVAILFSIYDADGLKIGEAADVTDSLRPGEKWEIRAICECFYVVDESAETAELDFVIGFPE</sequence>
<protein>
    <submittedName>
        <fullName evidence="1">Uncharacterized protein</fullName>
    </submittedName>
</protein>
<accession>A0A382NW05</accession>
<dbReference type="NCBIfam" id="NF038353">
    <property type="entry name" value="FxLYD_dom"/>
    <property type="match status" value="1"/>
</dbReference>
<reference evidence="1" key="1">
    <citation type="submission" date="2018-05" db="EMBL/GenBank/DDBJ databases">
        <authorList>
            <person name="Lanie J.A."/>
            <person name="Ng W.-L."/>
            <person name="Kazmierczak K.M."/>
            <person name="Andrzejewski T.M."/>
            <person name="Davidsen T.M."/>
            <person name="Wayne K.J."/>
            <person name="Tettelin H."/>
            <person name="Glass J.I."/>
            <person name="Rusch D."/>
            <person name="Podicherti R."/>
            <person name="Tsui H.-C.T."/>
            <person name="Winkler M.E."/>
        </authorList>
    </citation>
    <scope>NUCLEOTIDE SEQUENCE</scope>
</reference>
<name>A0A382NW05_9ZZZZ</name>
<evidence type="ECO:0000313" key="1">
    <source>
        <dbReference type="EMBL" id="SVC64525.1"/>
    </source>
</evidence>
<organism evidence="1">
    <name type="scientific">marine metagenome</name>
    <dbReference type="NCBI Taxonomy" id="408172"/>
    <lineage>
        <taxon>unclassified sequences</taxon>
        <taxon>metagenomes</taxon>
        <taxon>ecological metagenomes</taxon>
    </lineage>
</organism>